<protein>
    <recommendedName>
        <fullName evidence="2 5">Basal-body rod modification protein FlgD</fullName>
    </recommendedName>
</protein>
<comment type="function">
    <text evidence="4 5">Required for flagellar hook formation. May act as a scaffolding protein.</text>
</comment>
<feature type="region of interest" description="Disordered" evidence="6">
    <location>
        <begin position="149"/>
        <end position="169"/>
    </location>
</feature>
<evidence type="ECO:0000256" key="6">
    <source>
        <dbReference type="SAM" id="MobiDB-lite"/>
    </source>
</evidence>
<keyword evidence="3 5" id="KW-1005">Bacterial flagellum biogenesis</keyword>
<keyword evidence="8" id="KW-1185">Reference proteome</keyword>
<dbReference type="Proteomes" id="UP000289758">
    <property type="component" value="Unassembled WGS sequence"/>
</dbReference>
<evidence type="ECO:0000313" key="8">
    <source>
        <dbReference type="Proteomes" id="UP000289758"/>
    </source>
</evidence>
<comment type="caution">
    <text evidence="7">The sequence shown here is derived from an EMBL/GenBank/DDBJ whole genome shotgun (WGS) entry which is preliminary data.</text>
</comment>
<evidence type="ECO:0000256" key="1">
    <source>
        <dbReference type="ARBA" id="ARBA00010577"/>
    </source>
</evidence>
<dbReference type="AlphaFoldDB" id="A0A4Q1ALG8"/>
<comment type="similarity">
    <text evidence="1 5">Belongs to the FlgD family.</text>
</comment>
<dbReference type="Pfam" id="PF03963">
    <property type="entry name" value="FlgD"/>
    <property type="match status" value="1"/>
</dbReference>
<dbReference type="EMBL" id="PDKK01000011">
    <property type="protein sequence ID" value="RXK04085.1"/>
    <property type="molecule type" value="Genomic_DNA"/>
</dbReference>
<name>A0A4Q1ALG8_9BACT</name>
<proteinExistence type="inferred from homology"/>
<evidence type="ECO:0000313" key="7">
    <source>
        <dbReference type="EMBL" id="RXK04085.1"/>
    </source>
</evidence>
<feature type="compositionally biased region" description="Low complexity" evidence="6">
    <location>
        <begin position="1"/>
        <end position="16"/>
    </location>
</feature>
<feature type="region of interest" description="Disordered" evidence="6">
    <location>
        <begin position="1"/>
        <end position="22"/>
    </location>
</feature>
<accession>A0A4Q1ALG8</accession>
<dbReference type="RefSeq" id="WP_129087844.1">
    <property type="nucleotide sequence ID" value="NZ_CP053836.1"/>
</dbReference>
<dbReference type="GO" id="GO:0044781">
    <property type="term" value="P:bacterial-type flagellum organization"/>
    <property type="evidence" value="ECO:0007669"/>
    <property type="project" value="UniProtKB-UniRule"/>
</dbReference>
<evidence type="ECO:0000256" key="5">
    <source>
        <dbReference type="RuleBase" id="RU362076"/>
    </source>
</evidence>
<dbReference type="InterPro" id="IPR005648">
    <property type="entry name" value="FlgD"/>
</dbReference>
<evidence type="ECO:0000256" key="4">
    <source>
        <dbReference type="ARBA" id="ARBA00024746"/>
    </source>
</evidence>
<sequence>MATTSATSGVTTSTGTDAYGNTYTTSVSADGLQSEDFIKLMLKELSLQDPTNPVDSSSMLDSQLQLSTLEANLATVDAMGTLTDTFQQNALSNAASLIGNIVENGEKDDSGNVKQYKVSSVEGSDGKVYLTAYEITGYYDVYTFAETENSNDSLDSTNSEDSITLTDSKGETHTIETSGKTYDQLAEEINAISGVSASMAENASGKYQMVVYVNGGNSSINSTGDLNMSYSINSATTYNEEADTLLYSGITKIY</sequence>
<feature type="compositionally biased region" description="Polar residues" evidence="6">
    <location>
        <begin position="149"/>
        <end position="167"/>
    </location>
</feature>
<organism evidence="7 8">
    <name type="scientific">Halarcobacter ebronensis</name>
    <dbReference type="NCBI Taxonomy" id="1462615"/>
    <lineage>
        <taxon>Bacteria</taxon>
        <taxon>Pseudomonadati</taxon>
        <taxon>Campylobacterota</taxon>
        <taxon>Epsilonproteobacteria</taxon>
        <taxon>Campylobacterales</taxon>
        <taxon>Arcobacteraceae</taxon>
        <taxon>Halarcobacter</taxon>
    </lineage>
</organism>
<evidence type="ECO:0000256" key="2">
    <source>
        <dbReference type="ARBA" id="ARBA00016013"/>
    </source>
</evidence>
<evidence type="ECO:0000256" key="3">
    <source>
        <dbReference type="ARBA" id="ARBA00022795"/>
    </source>
</evidence>
<dbReference type="OrthoDB" id="9785233at2"/>
<gene>
    <name evidence="7" type="ORF">CRV07_11700</name>
</gene>
<reference evidence="7 8" key="1">
    <citation type="submission" date="2017-10" db="EMBL/GenBank/DDBJ databases">
        <title>Genomics of the genus Arcobacter.</title>
        <authorList>
            <person name="Perez-Cataluna A."/>
            <person name="Figueras M.J."/>
        </authorList>
    </citation>
    <scope>NUCLEOTIDE SEQUENCE [LARGE SCALE GENOMIC DNA]</scope>
    <source>
        <strain evidence="7 8">CECT 8441</strain>
    </source>
</reference>